<evidence type="ECO:0000256" key="1">
    <source>
        <dbReference type="SAM" id="Coils"/>
    </source>
</evidence>
<feature type="compositionally biased region" description="Low complexity" evidence="2">
    <location>
        <begin position="1"/>
        <end position="25"/>
    </location>
</feature>
<feature type="region of interest" description="Disordered" evidence="2">
    <location>
        <begin position="1"/>
        <end position="78"/>
    </location>
</feature>
<reference evidence="3 4" key="1">
    <citation type="submission" date="2023-08" db="EMBL/GenBank/DDBJ databases">
        <title>Black Yeasts Isolated from many extreme environments.</title>
        <authorList>
            <person name="Coleine C."/>
            <person name="Stajich J.E."/>
            <person name="Selbmann L."/>
        </authorList>
    </citation>
    <scope>NUCLEOTIDE SEQUENCE [LARGE SCALE GENOMIC DNA]</scope>
    <source>
        <strain evidence="3 4">CCFEE 5885</strain>
    </source>
</reference>
<evidence type="ECO:0000313" key="4">
    <source>
        <dbReference type="Proteomes" id="UP001345013"/>
    </source>
</evidence>
<dbReference type="Proteomes" id="UP001345013">
    <property type="component" value="Unassembled WGS sequence"/>
</dbReference>
<organism evidence="3 4">
    <name type="scientific">Lithohypha guttulata</name>
    <dbReference type="NCBI Taxonomy" id="1690604"/>
    <lineage>
        <taxon>Eukaryota</taxon>
        <taxon>Fungi</taxon>
        <taxon>Dikarya</taxon>
        <taxon>Ascomycota</taxon>
        <taxon>Pezizomycotina</taxon>
        <taxon>Eurotiomycetes</taxon>
        <taxon>Chaetothyriomycetidae</taxon>
        <taxon>Chaetothyriales</taxon>
        <taxon>Trichomeriaceae</taxon>
        <taxon>Lithohypha</taxon>
    </lineage>
</organism>
<proteinExistence type="predicted"/>
<accession>A0ABR0KBL7</accession>
<dbReference type="EMBL" id="JAVRRG010000055">
    <property type="protein sequence ID" value="KAK5092573.1"/>
    <property type="molecule type" value="Genomic_DNA"/>
</dbReference>
<feature type="compositionally biased region" description="Low complexity" evidence="2">
    <location>
        <begin position="251"/>
        <end position="260"/>
    </location>
</feature>
<feature type="coiled-coil region" evidence="1">
    <location>
        <begin position="300"/>
        <end position="334"/>
    </location>
</feature>
<sequence>MAPPDLSSLSARRTSRTTSVSNNTAPDEASTGQSRRTSSVMGPPPVPNNSSLPNSPRPFNVAMADPGATATSQGPIRHPRPLTAAELHLELEQEQESIVNRLTRELSTLRAQTASVASTASSTSDLFTTAQTASEYPYVPPSSSYGGASIIPTSARRHRSSSNLSTRSARSAREAQARDASTTSISGVAAPRDSDRSHQASARQSLDIQRDRPETSRQNSYNLGLGTTGSMSNVYRSTSNATSPFGPPPGYGYQYPHGSSISASHSRDPSQQGMGAAIGMGQERSPSFSSATAAARYEDAAVQRQELESVKKENEALKQRIRDLERQLTTNTEMSITT</sequence>
<comment type="caution">
    <text evidence="3">The sequence shown here is derived from an EMBL/GenBank/DDBJ whole genome shotgun (WGS) entry which is preliminary data.</text>
</comment>
<keyword evidence="1" id="KW-0175">Coiled coil</keyword>
<evidence type="ECO:0000313" key="3">
    <source>
        <dbReference type="EMBL" id="KAK5092573.1"/>
    </source>
</evidence>
<name>A0ABR0KBL7_9EURO</name>
<feature type="region of interest" description="Disordered" evidence="2">
    <location>
        <begin position="135"/>
        <end position="293"/>
    </location>
</feature>
<dbReference type="PANTHER" id="PTHR39610:SF1">
    <property type="match status" value="1"/>
</dbReference>
<gene>
    <name evidence="3" type="ORF">LTR24_005035</name>
</gene>
<protein>
    <submittedName>
        <fullName evidence="3">Uncharacterized protein</fullName>
    </submittedName>
</protein>
<feature type="compositionally biased region" description="Low complexity" evidence="2">
    <location>
        <begin position="48"/>
        <end position="58"/>
    </location>
</feature>
<dbReference type="PANTHER" id="PTHR39610">
    <property type="entry name" value="BZIP DOMAIN-CONTAINING PROTEIN-RELATED"/>
    <property type="match status" value="1"/>
</dbReference>
<feature type="compositionally biased region" description="Polar residues" evidence="2">
    <location>
        <begin position="228"/>
        <end position="242"/>
    </location>
</feature>
<feature type="compositionally biased region" description="Low complexity" evidence="2">
    <location>
        <begin position="271"/>
        <end position="282"/>
    </location>
</feature>
<feature type="compositionally biased region" description="Polar residues" evidence="2">
    <location>
        <begin position="30"/>
        <end position="40"/>
    </location>
</feature>
<keyword evidence="4" id="KW-1185">Reference proteome</keyword>
<evidence type="ECO:0000256" key="2">
    <source>
        <dbReference type="SAM" id="MobiDB-lite"/>
    </source>
</evidence>